<reference evidence="6" key="1">
    <citation type="submission" date="2018-11" db="EMBL/GenBank/DDBJ databases">
        <title>Genome sequencing of a novel mesophilic and cellulolytic organism within the genus Hungateiclostridium.</title>
        <authorList>
            <person name="Rettenmaier R."/>
            <person name="Liebl W."/>
            <person name="Zverlov V."/>
        </authorList>
    </citation>
    <scope>NUCLEOTIDE SEQUENCE [LARGE SCALE GENOMIC DNA]</scope>
    <source>
        <strain evidence="6">N2K1</strain>
    </source>
</reference>
<evidence type="ECO:0000256" key="1">
    <source>
        <dbReference type="ARBA" id="ARBA00022448"/>
    </source>
</evidence>
<dbReference type="SUPFAM" id="SSF52540">
    <property type="entry name" value="P-loop containing nucleoside triphosphate hydrolases"/>
    <property type="match status" value="1"/>
</dbReference>
<keyword evidence="3 5" id="KW-0067">ATP-binding</keyword>
<dbReference type="SMART" id="SM00382">
    <property type="entry name" value="AAA"/>
    <property type="match status" value="1"/>
</dbReference>
<evidence type="ECO:0000256" key="2">
    <source>
        <dbReference type="ARBA" id="ARBA00022741"/>
    </source>
</evidence>
<name>A0A4Q0I2H4_9FIRM</name>
<proteinExistence type="predicted"/>
<dbReference type="GO" id="GO:0098796">
    <property type="term" value="C:membrane protein complex"/>
    <property type="evidence" value="ECO:0007669"/>
    <property type="project" value="UniProtKB-ARBA"/>
</dbReference>
<dbReference type="PANTHER" id="PTHR24220">
    <property type="entry name" value="IMPORT ATP-BINDING PROTEIN"/>
    <property type="match status" value="1"/>
</dbReference>
<dbReference type="InterPro" id="IPR015854">
    <property type="entry name" value="ABC_transpr_LolD-like"/>
</dbReference>
<evidence type="ECO:0000313" key="6">
    <source>
        <dbReference type="Proteomes" id="UP000289166"/>
    </source>
</evidence>
<dbReference type="PANTHER" id="PTHR24220:SF86">
    <property type="entry name" value="ABC TRANSPORTER ABCH.1"/>
    <property type="match status" value="1"/>
</dbReference>
<dbReference type="RefSeq" id="WP_069196429.1">
    <property type="nucleotide sequence ID" value="NZ_RLII01000019.1"/>
</dbReference>
<dbReference type="InterPro" id="IPR003439">
    <property type="entry name" value="ABC_transporter-like_ATP-bd"/>
</dbReference>
<evidence type="ECO:0000256" key="3">
    <source>
        <dbReference type="ARBA" id="ARBA00022840"/>
    </source>
</evidence>
<dbReference type="GO" id="GO:0016887">
    <property type="term" value="F:ATP hydrolysis activity"/>
    <property type="evidence" value="ECO:0007669"/>
    <property type="project" value="InterPro"/>
</dbReference>
<keyword evidence="2" id="KW-0547">Nucleotide-binding</keyword>
<dbReference type="InterPro" id="IPR027417">
    <property type="entry name" value="P-loop_NTPase"/>
</dbReference>
<dbReference type="AlphaFoldDB" id="A0A4Q0I2H4"/>
<dbReference type="Gene3D" id="3.40.50.300">
    <property type="entry name" value="P-loop containing nucleotide triphosphate hydrolases"/>
    <property type="match status" value="1"/>
</dbReference>
<keyword evidence="6" id="KW-1185">Reference proteome</keyword>
<feature type="domain" description="ABC transporter" evidence="4">
    <location>
        <begin position="5"/>
        <end position="237"/>
    </location>
</feature>
<dbReference type="GO" id="GO:0022857">
    <property type="term" value="F:transmembrane transporter activity"/>
    <property type="evidence" value="ECO:0007669"/>
    <property type="project" value="TreeGrafter"/>
</dbReference>
<organism evidence="5 6">
    <name type="scientific">Acetivibrio mesophilus</name>
    <dbReference type="NCBI Taxonomy" id="2487273"/>
    <lineage>
        <taxon>Bacteria</taxon>
        <taxon>Bacillati</taxon>
        <taxon>Bacillota</taxon>
        <taxon>Clostridia</taxon>
        <taxon>Eubacteriales</taxon>
        <taxon>Oscillospiraceae</taxon>
        <taxon>Acetivibrio</taxon>
    </lineage>
</organism>
<dbReference type="GO" id="GO:0005524">
    <property type="term" value="F:ATP binding"/>
    <property type="evidence" value="ECO:0007669"/>
    <property type="project" value="UniProtKB-KW"/>
</dbReference>
<sequence length="238" mass="26552">MEPIISITNLSKIYRVGSEKVVALQDVNMNINKGEFCCFLGTSGSGKSTLLNVLAGLEKPTRGNIRIKNVSIEKLNEKKLAAFRQDNVGFIFQAYNLVNYLNAVENVSLPLMFKGVSKKERTKRAVDLLKAVGLSKHLRHKPTQMSGGQQQRVGIARAFITNPEIIFADEPTGNLDSKTSLEVLDLMAGLAKKNRQTLIMVTHDLNIAKRADRIVYILDGRIEKIEEKQYTGVSYEQN</sequence>
<dbReference type="InterPro" id="IPR003593">
    <property type="entry name" value="AAA+_ATPase"/>
</dbReference>
<dbReference type="Proteomes" id="UP000289166">
    <property type="component" value="Unassembled WGS sequence"/>
</dbReference>
<gene>
    <name evidence="5" type="ORF">EFD62_12705</name>
</gene>
<dbReference type="InterPro" id="IPR017871">
    <property type="entry name" value="ABC_transporter-like_CS"/>
</dbReference>
<dbReference type="InterPro" id="IPR017911">
    <property type="entry name" value="MacB-like_ATP-bd"/>
</dbReference>
<dbReference type="FunFam" id="3.40.50.300:FF:000032">
    <property type="entry name" value="Export ABC transporter ATP-binding protein"/>
    <property type="match status" value="1"/>
</dbReference>
<dbReference type="PROSITE" id="PS50893">
    <property type="entry name" value="ABC_TRANSPORTER_2"/>
    <property type="match status" value="1"/>
</dbReference>
<dbReference type="Pfam" id="PF00005">
    <property type="entry name" value="ABC_tran"/>
    <property type="match status" value="1"/>
</dbReference>
<dbReference type="CDD" id="cd03255">
    <property type="entry name" value="ABC_MJ0796_LolCDE_FtsE"/>
    <property type="match status" value="1"/>
</dbReference>
<keyword evidence="1" id="KW-0813">Transport</keyword>
<dbReference type="OrthoDB" id="9802264at2"/>
<evidence type="ECO:0000259" key="4">
    <source>
        <dbReference type="PROSITE" id="PS50893"/>
    </source>
</evidence>
<comment type="caution">
    <text evidence="5">The sequence shown here is derived from an EMBL/GenBank/DDBJ whole genome shotgun (WGS) entry which is preliminary data.</text>
</comment>
<dbReference type="EMBL" id="RLII01000019">
    <property type="protein sequence ID" value="RXE58408.1"/>
    <property type="molecule type" value="Genomic_DNA"/>
</dbReference>
<dbReference type="PROSITE" id="PS00211">
    <property type="entry name" value="ABC_TRANSPORTER_1"/>
    <property type="match status" value="1"/>
</dbReference>
<dbReference type="GO" id="GO:0005886">
    <property type="term" value="C:plasma membrane"/>
    <property type="evidence" value="ECO:0007669"/>
    <property type="project" value="TreeGrafter"/>
</dbReference>
<accession>A0A4Q0I2H4</accession>
<protein>
    <submittedName>
        <fullName evidence="5">ABC transporter ATP-binding protein</fullName>
    </submittedName>
</protein>
<evidence type="ECO:0000313" key="5">
    <source>
        <dbReference type="EMBL" id="RXE58408.1"/>
    </source>
</evidence>